<keyword evidence="2" id="KW-0413">Isomerase</keyword>
<accession>A0ABR6U3U2</accession>
<dbReference type="NCBIfam" id="TIGR03083">
    <property type="entry name" value="maleylpyruvate isomerase family mycothiol-dependent enzyme"/>
    <property type="match status" value="1"/>
</dbReference>
<dbReference type="InterPro" id="IPR024344">
    <property type="entry name" value="MDMPI_metal-binding"/>
</dbReference>
<name>A0ABR6U3U2_9ACTN</name>
<dbReference type="Gene3D" id="1.20.120.450">
    <property type="entry name" value="dinb family like domain"/>
    <property type="match status" value="1"/>
</dbReference>
<evidence type="ECO:0000313" key="3">
    <source>
        <dbReference type="Proteomes" id="UP000604001"/>
    </source>
</evidence>
<dbReference type="Proteomes" id="UP000604001">
    <property type="component" value="Unassembled WGS sequence"/>
</dbReference>
<dbReference type="Gene3D" id="3.30.1050.20">
    <property type="match status" value="1"/>
</dbReference>
<gene>
    <name evidence="2" type="ORF">H7344_02130</name>
</gene>
<proteinExistence type="predicted"/>
<dbReference type="SUPFAM" id="SSF55718">
    <property type="entry name" value="SCP-like"/>
    <property type="match status" value="1"/>
</dbReference>
<dbReference type="GO" id="GO:0016853">
    <property type="term" value="F:isomerase activity"/>
    <property type="evidence" value="ECO:0007669"/>
    <property type="project" value="UniProtKB-KW"/>
</dbReference>
<evidence type="ECO:0000259" key="1">
    <source>
        <dbReference type="Pfam" id="PF11716"/>
    </source>
</evidence>
<dbReference type="InterPro" id="IPR034660">
    <property type="entry name" value="DinB/YfiT-like"/>
</dbReference>
<dbReference type="RefSeq" id="WP_186344348.1">
    <property type="nucleotide sequence ID" value="NZ_BMMR01000001.1"/>
</dbReference>
<feature type="domain" description="Mycothiol-dependent maleylpyruvate isomerase metal-binding" evidence="1">
    <location>
        <begin position="18"/>
        <end position="154"/>
    </location>
</feature>
<keyword evidence="3" id="KW-1185">Reference proteome</keyword>
<organism evidence="2 3">
    <name type="scientific">Nocardioides deserti</name>
    <dbReference type="NCBI Taxonomy" id="1588644"/>
    <lineage>
        <taxon>Bacteria</taxon>
        <taxon>Bacillati</taxon>
        <taxon>Actinomycetota</taxon>
        <taxon>Actinomycetes</taxon>
        <taxon>Propionibacteriales</taxon>
        <taxon>Nocardioidaceae</taxon>
        <taxon>Nocardioides</taxon>
    </lineage>
</organism>
<reference evidence="2 3" key="1">
    <citation type="submission" date="2020-08" db="EMBL/GenBank/DDBJ databases">
        <title>novel species in genus Nocardioides.</title>
        <authorList>
            <person name="Zhang G."/>
        </authorList>
    </citation>
    <scope>NUCLEOTIDE SEQUENCE [LARGE SCALE GENOMIC DNA]</scope>
    <source>
        <strain evidence="2 3">SC8A-24</strain>
    </source>
</reference>
<dbReference type="InterPro" id="IPR036527">
    <property type="entry name" value="SCP2_sterol-bd_dom_sf"/>
</dbReference>
<dbReference type="InterPro" id="IPR017517">
    <property type="entry name" value="Maleyloyr_isom"/>
</dbReference>
<evidence type="ECO:0000313" key="2">
    <source>
        <dbReference type="EMBL" id="MBC2959092.1"/>
    </source>
</evidence>
<protein>
    <submittedName>
        <fullName evidence="2">Maleylpyruvate isomerase family mycothiol-dependent enzyme</fullName>
    </submittedName>
</protein>
<dbReference type="EMBL" id="JACMYC010000001">
    <property type="protein sequence ID" value="MBC2959092.1"/>
    <property type="molecule type" value="Genomic_DNA"/>
</dbReference>
<sequence>MPDPEPFPAATSDASPLGEATTRLVRSVDEMDDDAWRAPSLLPGWSRAHVVAHLTLNAEALAGVLDGARRDEPVAMYASPEQRDTDIEALAAIDVRKLRDRFLASTTTYAEAVAALPEDGWRGTFDRTPGLRPRPVTDVPAMRLSEVEVHHVDLGLGATPAGWSEQFALALVEAMVARRPTSVPLRLEATDTGRAWELGADATTAATTVRGTAADLGWWLSGRAAVPGTTGPTTDDGVLPRIEGL</sequence>
<dbReference type="SUPFAM" id="SSF109854">
    <property type="entry name" value="DinB/YfiT-like putative metalloenzymes"/>
    <property type="match status" value="1"/>
</dbReference>
<dbReference type="Pfam" id="PF11716">
    <property type="entry name" value="MDMPI_N"/>
    <property type="match status" value="1"/>
</dbReference>
<comment type="caution">
    <text evidence="2">The sequence shown here is derived from an EMBL/GenBank/DDBJ whole genome shotgun (WGS) entry which is preliminary data.</text>
</comment>